<dbReference type="PANTHER" id="PTHR47074:SF11">
    <property type="entry name" value="REVERSE TRANSCRIPTASE-LIKE PROTEIN"/>
    <property type="match status" value="1"/>
</dbReference>
<sequence>MNSWSGDTFWPKDAQVILTIQTNEDINDWSAWHYDPKGLFSVKSTYKLSAVQKEHNKNRDASTSGSSSSTDEGFDWMKNLGHECLEQDFKELEKMGDHTRVANPISWEAPPTDVYKVNVDAAYRASMNDGGWGFVARGSDGSFLAGECGKLGKVSSVLQAEALSAFFALEGGRGMGIIILESGDGCATVGKGDDFI</sequence>
<proteinExistence type="predicted"/>
<dbReference type="CDD" id="cd06222">
    <property type="entry name" value="RNase_H_like"/>
    <property type="match status" value="1"/>
</dbReference>
<dbReference type="AlphaFoldDB" id="A0A0D9VSV7"/>
<dbReference type="HOGENOM" id="CLU_1392033_0_0_1"/>
<dbReference type="eggNOG" id="KOG1075">
    <property type="taxonomic scope" value="Eukaryota"/>
</dbReference>
<evidence type="ECO:0000256" key="1">
    <source>
        <dbReference type="SAM" id="MobiDB-lite"/>
    </source>
</evidence>
<organism evidence="2 3">
    <name type="scientific">Leersia perrieri</name>
    <dbReference type="NCBI Taxonomy" id="77586"/>
    <lineage>
        <taxon>Eukaryota</taxon>
        <taxon>Viridiplantae</taxon>
        <taxon>Streptophyta</taxon>
        <taxon>Embryophyta</taxon>
        <taxon>Tracheophyta</taxon>
        <taxon>Spermatophyta</taxon>
        <taxon>Magnoliopsida</taxon>
        <taxon>Liliopsida</taxon>
        <taxon>Poales</taxon>
        <taxon>Poaceae</taxon>
        <taxon>BOP clade</taxon>
        <taxon>Oryzoideae</taxon>
        <taxon>Oryzeae</taxon>
        <taxon>Oryzinae</taxon>
        <taxon>Leersia</taxon>
    </lineage>
</organism>
<evidence type="ECO:0008006" key="4">
    <source>
        <dbReference type="Google" id="ProtNLM"/>
    </source>
</evidence>
<dbReference type="PANTHER" id="PTHR47074">
    <property type="entry name" value="BNAC02G40300D PROTEIN"/>
    <property type="match status" value="1"/>
</dbReference>
<dbReference type="Gramene" id="LPERR03G11930.1">
    <property type="protein sequence ID" value="LPERR03G11930.1"/>
    <property type="gene ID" value="LPERR03G11930"/>
</dbReference>
<feature type="region of interest" description="Disordered" evidence="1">
    <location>
        <begin position="53"/>
        <end position="72"/>
    </location>
</feature>
<reference evidence="2" key="3">
    <citation type="submission" date="2015-04" db="UniProtKB">
        <authorList>
            <consortium name="EnsemblPlants"/>
        </authorList>
    </citation>
    <scope>IDENTIFICATION</scope>
</reference>
<dbReference type="Proteomes" id="UP000032180">
    <property type="component" value="Chromosome 3"/>
</dbReference>
<evidence type="ECO:0000313" key="3">
    <source>
        <dbReference type="Proteomes" id="UP000032180"/>
    </source>
</evidence>
<dbReference type="InterPro" id="IPR044730">
    <property type="entry name" value="RNase_H-like_dom_plant"/>
</dbReference>
<reference evidence="2 3" key="1">
    <citation type="submission" date="2012-08" db="EMBL/GenBank/DDBJ databases">
        <title>Oryza genome evolution.</title>
        <authorList>
            <person name="Wing R.A."/>
        </authorList>
    </citation>
    <scope>NUCLEOTIDE SEQUENCE</scope>
</reference>
<reference evidence="3" key="2">
    <citation type="submission" date="2013-12" db="EMBL/GenBank/DDBJ databases">
        <authorList>
            <person name="Yu Y."/>
            <person name="Lee S."/>
            <person name="de Baynast K."/>
            <person name="Wissotski M."/>
            <person name="Liu L."/>
            <person name="Talag J."/>
            <person name="Goicoechea J."/>
            <person name="Angelova A."/>
            <person name="Jetty R."/>
            <person name="Kudrna D."/>
            <person name="Golser W."/>
            <person name="Rivera L."/>
            <person name="Zhang J."/>
            <person name="Wing R."/>
        </authorList>
    </citation>
    <scope>NUCLEOTIDE SEQUENCE</scope>
</reference>
<dbReference type="STRING" id="77586.A0A0D9VSV7"/>
<dbReference type="EnsemblPlants" id="LPERR03G11930.1">
    <property type="protein sequence ID" value="LPERR03G11930.1"/>
    <property type="gene ID" value="LPERR03G11930"/>
</dbReference>
<keyword evidence="3" id="KW-1185">Reference proteome</keyword>
<accession>A0A0D9VSV7</accession>
<protein>
    <recommendedName>
        <fullName evidence="4">RNase H type-1 domain-containing protein</fullName>
    </recommendedName>
</protein>
<dbReference type="InterPro" id="IPR052929">
    <property type="entry name" value="RNase_H-like_EbsB-rel"/>
</dbReference>
<name>A0A0D9VSV7_9ORYZ</name>
<evidence type="ECO:0000313" key="2">
    <source>
        <dbReference type="EnsemblPlants" id="LPERR03G11930.1"/>
    </source>
</evidence>